<sequence length="648" mass="70246">MKQKSFVLLLLLAVITVVCLPGRAVTAAADPLADIYQLDQELLKLSQTLDFFQEVATKKNNEPLAKQIGEEASRLFEQAKALHQIKEAPGQTERAAKQAAVENQLSVQKIPLAELVETYNQKADAYWEQLMPELSAARTGKNSAKQAKLHAAAVNATATAAAVLDPFEPNDDVGSAYPITRGNMYNSKLSWKQDTDIYRYDSGTQSGQATVTLYVPDDVNYDLVVIEAPNKAIGTSMKPTLGQDEIITFQIEPNKTYYFSVFSMDRHFSETAEYTLLLSDVKAVLALNQPVDISLPAGEVPAYRFTAPVTGNYRLYTSPYGGFGPLFDTVLLVSRDEKLQQVVRINDEATPGALFSEINTPLEAGVTYFVWVSSYDKQKGVHARLTAALDTKATVASPVLHEAAANDGSLAEQQVVTISNGILTSDAASAVSVSNVPAGLTPVVTRNSNSMLTIQFAGKAATHESKHSVQNLFVTIPKAKVAGMDADVVVGPFAIEFSDTEPFFMNAPKDLNLGAGAKKIVKFTPPSSGSFELYTSFYGDNPAEGTSNTQLAIYEDYAGTRLIAANDDGDQPPFSKVRLSMQKGQDYYVVLSAAGNGAVHARLAARYLGVEYIYNAKGQLVQIKQNGKVLAEYTYDGNGNLTRKLIHQ</sequence>
<evidence type="ECO:0000256" key="1">
    <source>
        <dbReference type="SAM" id="SignalP"/>
    </source>
</evidence>
<dbReference type="NCBIfam" id="TIGR01643">
    <property type="entry name" value="YD_repeat_2x"/>
    <property type="match status" value="1"/>
</dbReference>
<protein>
    <submittedName>
        <fullName evidence="2">Uncharacterized protein</fullName>
    </submittedName>
</protein>
<dbReference type="Gene3D" id="2.60.120.380">
    <property type="match status" value="1"/>
</dbReference>
<keyword evidence="1" id="KW-0732">Signal</keyword>
<dbReference type="STRING" id="54914.AV540_25780"/>
<feature type="chain" id="PRO_5023056491" evidence="1">
    <location>
        <begin position="30"/>
        <end position="648"/>
    </location>
</feature>
<proteinExistence type="predicted"/>
<dbReference type="AlphaFoldDB" id="A0A4Y3PQE4"/>
<dbReference type="Proteomes" id="UP000316882">
    <property type="component" value="Unassembled WGS sequence"/>
</dbReference>
<keyword evidence="3" id="KW-1185">Reference proteome</keyword>
<feature type="signal peptide" evidence="1">
    <location>
        <begin position="1"/>
        <end position="29"/>
    </location>
</feature>
<accession>A0A4Y3PQE4</accession>
<gene>
    <name evidence="2" type="ORF">BPA01_52130</name>
</gene>
<comment type="caution">
    <text evidence="2">The sequence shown here is derived from an EMBL/GenBank/DDBJ whole genome shotgun (WGS) entry which is preliminary data.</text>
</comment>
<evidence type="ECO:0000313" key="3">
    <source>
        <dbReference type="Proteomes" id="UP000316882"/>
    </source>
</evidence>
<dbReference type="RefSeq" id="WP_122962724.1">
    <property type="nucleotide sequence ID" value="NZ_BJMH01000048.1"/>
</dbReference>
<reference evidence="2 3" key="1">
    <citation type="submission" date="2019-06" db="EMBL/GenBank/DDBJ databases">
        <title>Whole genome shotgun sequence of Brevibacillus parabrevis NBRC 12334.</title>
        <authorList>
            <person name="Hosoyama A."/>
            <person name="Uohara A."/>
            <person name="Ohji S."/>
            <person name="Ichikawa N."/>
        </authorList>
    </citation>
    <scope>NUCLEOTIDE SEQUENCE [LARGE SCALE GENOMIC DNA]</scope>
    <source>
        <strain evidence="2 3">NBRC 12334</strain>
    </source>
</reference>
<name>A0A4Y3PQE4_BREPA</name>
<dbReference type="EMBL" id="BJMH01000048">
    <property type="protein sequence ID" value="GEB35633.1"/>
    <property type="molecule type" value="Genomic_DNA"/>
</dbReference>
<dbReference type="InterPro" id="IPR006530">
    <property type="entry name" value="YD"/>
</dbReference>
<organism evidence="2 3">
    <name type="scientific">Brevibacillus parabrevis</name>
    <dbReference type="NCBI Taxonomy" id="54914"/>
    <lineage>
        <taxon>Bacteria</taxon>
        <taxon>Bacillati</taxon>
        <taxon>Bacillota</taxon>
        <taxon>Bacilli</taxon>
        <taxon>Bacillales</taxon>
        <taxon>Paenibacillaceae</taxon>
        <taxon>Brevibacillus</taxon>
    </lineage>
</organism>
<evidence type="ECO:0000313" key="2">
    <source>
        <dbReference type="EMBL" id="GEB35633.1"/>
    </source>
</evidence>